<evidence type="ECO:0000256" key="3">
    <source>
        <dbReference type="ARBA" id="ARBA00007971"/>
    </source>
</evidence>
<keyword evidence="4" id="KW-1003">Cell membrane</keyword>
<evidence type="ECO:0000256" key="4">
    <source>
        <dbReference type="ARBA" id="ARBA00022475"/>
    </source>
</evidence>
<dbReference type="InterPro" id="IPR006182">
    <property type="entry name" value="FliF_N_dom"/>
</dbReference>
<dbReference type="Proteomes" id="UP000032668">
    <property type="component" value="Unassembled WGS sequence"/>
</dbReference>
<feature type="compositionally biased region" description="Polar residues" evidence="9">
    <location>
        <begin position="325"/>
        <end position="368"/>
    </location>
</feature>
<keyword evidence="14" id="KW-1185">Reference proteome</keyword>
<sequence>MPNWQDILTKLRGWAGKVPKLLWVAGGVVAVSLGAVLWLEMSGPPYAVLDEGLTPADGGKVIAQLQKLGIPYQLQAAGNVILVPAPQLAQARLQLGAAQVPGSSTQNAWNQLENAPMTASDLAQSTMATQALELSLQHSIQAMAGIRSAQVFLALPPETPFLADQPKPAASVVLDADQMQAAAQAEGIAKLVAGAVPGLSAQNVTVVTTAGQTVYPSPGTMNTGTQFATVAQIEAGAAARVAGLLIPMIGAGNFRTDVSANLDFTQTHIQETTYGPNQMVQHSSHDQTTQIGSNGAALGIPGALSNEPPGNTTTAPAAKTASKTGQTQAPAKGGQPQTPAKATDSQQGPTRKTDNLDQNFVTDETQSDITKPDWSVKSLAISVVLNQAALPKGVQIDQIKTAIGAAFAYPDVKVNVLSTPFQKPATVMAAAPIIAAANPLAHALLEVLAAIALLFGLALPAGRRLANLSLRNMLPPPPPPQRPLPVVIPPRDFTELRDQAAENIPGVARLLQSWAEENE</sequence>
<evidence type="ECO:0000256" key="1">
    <source>
        <dbReference type="ARBA" id="ARBA00004117"/>
    </source>
</evidence>
<feature type="compositionally biased region" description="Polar residues" evidence="9">
    <location>
        <begin position="278"/>
        <end position="293"/>
    </location>
</feature>
<reference evidence="13 14" key="1">
    <citation type="submission" date="2012-11" db="EMBL/GenBank/DDBJ databases">
        <title>Whole genome sequence of Acidocella aminolytica 101 = DSM 11237.</title>
        <authorList>
            <person name="Azuma Y."/>
            <person name="Higashiura N."/>
            <person name="Hirakawa H."/>
            <person name="Matsushita K."/>
        </authorList>
    </citation>
    <scope>NUCLEOTIDE SEQUENCE [LARGE SCALE GENOMIC DNA]</scope>
    <source>
        <strain evidence="14">101 / DSM 11237</strain>
    </source>
</reference>
<keyword evidence="7 10" id="KW-0472">Membrane</keyword>
<evidence type="ECO:0000256" key="2">
    <source>
        <dbReference type="ARBA" id="ARBA00004651"/>
    </source>
</evidence>
<keyword evidence="13" id="KW-0966">Cell projection</keyword>
<dbReference type="Pfam" id="PF08345">
    <property type="entry name" value="YscJ_FliF_C"/>
    <property type="match status" value="1"/>
</dbReference>
<dbReference type="AlphaFoldDB" id="A0A0D6PE44"/>
<comment type="subcellular location">
    <subcellularLocation>
        <location evidence="1">Bacterial flagellum basal body</location>
    </subcellularLocation>
    <subcellularLocation>
        <location evidence="2">Cell membrane</location>
        <topology evidence="2">Multi-pass membrane protein</topology>
    </subcellularLocation>
</comment>
<keyword evidence="13" id="KW-0969">Cilium</keyword>
<dbReference type="RefSeq" id="WP_048878468.1">
    <property type="nucleotide sequence ID" value="NZ_BANC01000035.1"/>
</dbReference>
<accession>A0A0D6PE44</accession>
<feature type="domain" description="Flagellar M-ring N-terminal" evidence="11">
    <location>
        <begin position="42"/>
        <end position="213"/>
    </location>
</feature>
<protein>
    <submittedName>
        <fullName evidence="13">Flagellar M-ring protein FliF</fullName>
    </submittedName>
</protein>
<dbReference type="GO" id="GO:0071973">
    <property type="term" value="P:bacterial-type flagellum-dependent cell motility"/>
    <property type="evidence" value="ECO:0007669"/>
    <property type="project" value="InterPro"/>
</dbReference>
<organism evidence="13 14">
    <name type="scientific">Acidocella aminolytica 101 = DSM 11237</name>
    <dbReference type="NCBI Taxonomy" id="1120923"/>
    <lineage>
        <taxon>Bacteria</taxon>
        <taxon>Pseudomonadati</taxon>
        <taxon>Pseudomonadota</taxon>
        <taxon>Alphaproteobacteria</taxon>
        <taxon>Acetobacterales</taxon>
        <taxon>Acidocellaceae</taxon>
        <taxon>Acidocella</taxon>
    </lineage>
</organism>
<evidence type="ECO:0000256" key="9">
    <source>
        <dbReference type="SAM" id="MobiDB-lite"/>
    </source>
</evidence>
<proteinExistence type="inferred from homology"/>
<dbReference type="EMBL" id="BANC01000035">
    <property type="protein sequence ID" value="GAN80045.1"/>
    <property type="molecule type" value="Genomic_DNA"/>
</dbReference>
<dbReference type="PANTHER" id="PTHR30046">
    <property type="entry name" value="FLAGELLAR M-RING PROTEIN"/>
    <property type="match status" value="1"/>
</dbReference>
<dbReference type="GO" id="GO:0005886">
    <property type="term" value="C:plasma membrane"/>
    <property type="evidence" value="ECO:0007669"/>
    <property type="project" value="UniProtKB-SubCell"/>
</dbReference>
<dbReference type="OrthoDB" id="9807026at2"/>
<evidence type="ECO:0000256" key="10">
    <source>
        <dbReference type="SAM" id="Phobius"/>
    </source>
</evidence>
<evidence type="ECO:0000313" key="13">
    <source>
        <dbReference type="EMBL" id="GAN80045.1"/>
    </source>
</evidence>
<keyword evidence="5 10" id="KW-0812">Transmembrane</keyword>
<evidence type="ECO:0000256" key="7">
    <source>
        <dbReference type="ARBA" id="ARBA00023136"/>
    </source>
</evidence>
<evidence type="ECO:0000313" key="14">
    <source>
        <dbReference type="Proteomes" id="UP000032668"/>
    </source>
</evidence>
<dbReference type="Pfam" id="PF01514">
    <property type="entry name" value="YscJ_FliF"/>
    <property type="match status" value="1"/>
</dbReference>
<dbReference type="InterPro" id="IPR043427">
    <property type="entry name" value="YscJ/FliF"/>
</dbReference>
<keyword evidence="13" id="KW-0282">Flagellum</keyword>
<gene>
    <name evidence="13" type="ORF">Aam_035_052</name>
</gene>
<dbReference type="GO" id="GO:0003774">
    <property type="term" value="F:cytoskeletal motor activity"/>
    <property type="evidence" value="ECO:0007669"/>
    <property type="project" value="InterPro"/>
</dbReference>
<dbReference type="InterPro" id="IPR000067">
    <property type="entry name" value="FlgMring_FliF"/>
</dbReference>
<evidence type="ECO:0000256" key="6">
    <source>
        <dbReference type="ARBA" id="ARBA00022989"/>
    </source>
</evidence>
<keyword evidence="6 10" id="KW-1133">Transmembrane helix</keyword>
<evidence type="ECO:0000256" key="8">
    <source>
        <dbReference type="ARBA" id="ARBA00023143"/>
    </source>
</evidence>
<feature type="domain" description="Flagellar M-ring C-terminal" evidence="12">
    <location>
        <begin position="245"/>
        <end position="410"/>
    </location>
</feature>
<evidence type="ECO:0000259" key="12">
    <source>
        <dbReference type="Pfam" id="PF08345"/>
    </source>
</evidence>
<feature type="compositionally biased region" description="Low complexity" evidence="9">
    <location>
        <begin position="312"/>
        <end position="324"/>
    </location>
</feature>
<dbReference type="GO" id="GO:0009431">
    <property type="term" value="C:bacterial-type flagellum basal body, MS ring"/>
    <property type="evidence" value="ECO:0007669"/>
    <property type="project" value="InterPro"/>
</dbReference>
<dbReference type="STRING" id="1120923.SAMN02746095_02044"/>
<dbReference type="InterPro" id="IPR013556">
    <property type="entry name" value="Flag_M-ring_C"/>
</dbReference>
<dbReference type="PRINTS" id="PR01009">
    <property type="entry name" value="FLGMRINGFLIF"/>
</dbReference>
<evidence type="ECO:0000259" key="11">
    <source>
        <dbReference type="Pfam" id="PF01514"/>
    </source>
</evidence>
<dbReference type="PANTHER" id="PTHR30046:SF0">
    <property type="entry name" value="FLAGELLAR M-RING PROTEIN"/>
    <property type="match status" value="1"/>
</dbReference>
<keyword evidence="8" id="KW-0975">Bacterial flagellum</keyword>
<dbReference type="Gene3D" id="3.30.300.30">
    <property type="match status" value="1"/>
</dbReference>
<feature type="region of interest" description="Disordered" evidence="9">
    <location>
        <begin position="278"/>
        <end position="368"/>
    </location>
</feature>
<dbReference type="InterPro" id="IPR045851">
    <property type="entry name" value="AMP-bd_C_sf"/>
</dbReference>
<name>A0A0D6PE44_9PROT</name>
<evidence type="ECO:0000256" key="5">
    <source>
        <dbReference type="ARBA" id="ARBA00022692"/>
    </source>
</evidence>
<comment type="caution">
    <text evidence="13">The sequence shown here is derived from an EMBL/GenBank/DDBJ whole genome shotgun (WGS) entry which is preliminary data.</text>
</comment>
<dbReference type="NCBIfam" id="TIGR00206">
    <property type="entry name" value="fliF"/>
    <property type="match status" value="1"/>
</dbReference>
<comment type="similarity">
    <text evidence="3">Belongs to the FliF family.</text>
</comment>
<feature type="transmembrane region" description="Helical" evidence="10">
    <location>
        <begin position="21"/>
        <end position="39"/>
    </location>
</feature>